<dbReference type="EMBL" id="FJOF01000017">
    <property type="protein sequence ID" value="CZR49484.1"/>
    <property type="molecule type" value="Genomic_DNA"/>
</dbReference>
<accession>A0A1L7WA53</accession>
<keyword evidence="3" id="KW-1185">Reference proteome</keyword>
<comment type="caution">
    <text evidence="2">The sequence shown here is derived from an EMBL/GenBank/DDBJ whole genome shotgun (WGS) entry which is preliminary data.</text>
</comment>
<feature type="compositionally biased region" description="Polar residues" evidence="1">
    <location>
        <begin position="501"/>
        <end position="510"/>
    </location>
</feature>
<organism evidence="2 3">
    <name type="scientific">Fusarium proliferatum (strain ET1)</name>
    <name type="common">Orchid endophyte fungus</name>
    <dbReference type="NCBI Taxonomy" id="1227346"/>
    <lineage>
        <taxon>Eukaryota</taxon>
        <taxon>Fungi</taxon>
        <taxon>Dikarya</taxon>
        <taxon>Ascomycota</taxon>
        <taxon>Pezizomycotina</taxon>
        <taxon>Sordariomycetes</taxon>
        <taxon>Hypocreomycetidae</taxon>
        <taxon>Hypocreales</taxon>
        <taxon>Nectriaceae</taxon>
        <taxon>Fusarium</taxon>
        <taxon>Fusarium fujikuroi species complex</taxon>
    </lineage>
</organism>
<dbReference type="VEuPathDB" id="FungiDB:FPRO_15844"/>
<dbReference type="InterPro" id="IPR027796">
    <property type="entry name" value="OTT_1508_deam-like"/>
</dbReference>
<evidence type="ECO:0000256" key="1">
    <source>
        <dbReference type="SAM" id="MobiDB-lite"/>
    </source>
</evidence>
<evidence type="ECO:0000313" key="2">
    <source>
        <dbReference type="EMBL" id="CZR49484.1"/>
    </source>
</evidence>
<protein>
    <submittedName>
        <fullName evidence="2">Uncharacterized protein</fullName>
    </submittedName>
</protein>
<proteinExistence type="predicted"/>
<name>A0A1L7WA53_FUSPR</name>
<dbReference type="RefSeq" id="XP_031089985.1">
    <property type="nucleotide sequence ID" value="XM_031224757.1"/>
</dbReference>
<feature type="compositionally biased region" description="Basic and acidic residues" evidence="1">
    <location>
        <begin position="477"/>
        <end position="491"/>
    </location>
</feature>
<reference evidence="3" key="1">
    <citation type="journal article" date="2016" name="Genome Biol. Evol.">
        <title>Comparative 'omics' of the Fusarium fujikuroi species complex highlights differences in genetic potential and metabolite synthesis.</title>
        <authorList>
            <person name="Niehaus E.-M."/>
            <person name="Muensterkoetter M."/>
            <person name="Proctor R.H."/>
            <person name="Brown D.W."/>
            <person name="Sharon A."/>
            <person name="Idan Y."/>
            <person name="Oren-Young L."/>
            <person name="Sieber C.M."/>
            <person name="Novak O."/>
            <person name="Pencik A."/>
            <person name="Tarkowska D."/>
            <person name="Hromadova K."/>
            <person name="Freeman S."/>
            <person name="Maymon M."/>
            <person name="Elazar M."/>
            <person name="Youssef S.A."/>
            <person name="El-Shabrawy E.S.M."/>
            <person name="Shalaby A.B.A."/>
            <person name="Houterman P."/>
            <person name="Brock N.L."/>
            <person name="Burkhardt I."/>
            <person name="Tsavkelova E.A."/>
            <person name="Dickschat J.S."/>
            <person name="Galuszka P."/>
            <person name="Gueldener U."/>
            <person name="Tudzynski B."/>
        </authorList>
    </citation>
    <scope>NUCLEOTIDE SEQUENCE [LARGE SCALE GENOMIC DNA]</scope>
    <source>
        <strain evidence="3">ET1</strain>
    </source>
</reference>
<sequence>MSVSLAWQPDNFCGLTPHQLEVLYEPIILECALREVGPPPTYSHESQSTEKYEAEMPDLKAFQFYVNKLAQVCDNERGGNTISALAILQGSLGPHYVFGSNRKDARGLKTTKSFVQVLLDLVGKNPENLQNGALVKRVLWLILAFNLPRLAEYLTHLSAAVQECLESCKRKKEDETSEPTQSLLSLLDKCEFNINFSKSNTENKSISDCETLIKAIINLEQADIHKMISQRAKDAEMTRSEPWCKLRHFLGRWLSYRKAALAIVAVSERWPELFLDFEITMVPSGSRLPNPILRSDLTSAIIVQNIAAQEKSQDSQLLQGTEGLEQIGIDDIIRASQTSRNFRPLLHAEVLVYEHLSKSGQTAVECYWNRWNYIGSSKPTCRLCHYYFEALQEDKPGVRPTHNNLYRNWRLPECDNDESLGIAQDELLNKLAQRLRTDVIETLKEKKTGRKARDSNTYSSFPDLLRRDDNSSVSIDSPDRDSTASTDKQDESTVPLEDATGTMNLGDSYK</sequence>
<feature type="region of interest" description="Disordered" evidence="1">
    <location>
        <begin position="446"/>
        <end position="510"/>
    </location>
</feature>
<evidence type="ECO:0000313" key="3">
    <source>
        <dbReference type="Proteomes" id="UP000183971"/>
    </source>
</evidence>
<gene>
    <name evidence="2" type="ORF">FPRO_15844</name>
</gene>
<dbReference type="AlphaFoldDB" id="A0A1L7WA53"/>
<dbReference type="PANTHER" id="PTHR42037:SF1">
    <property type="match status" value="1"/>
</dbReference>
<dbReference type="Proteomes" id="UP000183971">
    <property type="component" value="Unassembled WGS sequence"/>
</dbReference>
<dbReference type="GeneID" id="42060699"/>
<dbReference type="PANTHER" id="PTHR42037">
    <property type="match status" value="1"/>
</dbReference>
<dbReference type="Pfam" id="PF14441">
    <property type="entry name" value="OTT_1508_deam"/>
    <property type="match status" value="1"/>
</dbReference>